<dbReference type="NCBIfam" id="NF002383">
    <property type="entry name" value="PRK01392.1"/>
    <property type="match status" value="1"/>
</dbReference>
<dbReference type="EMBL" id="FMAQ01000001">
    <property type="protein sequence ID" value="SCB77667.1"/>
    <property type="molecule type" value="Genomic_DNA"/>
</dbReference>
<evidence type="ECO:0000256" key="1">
    <source>
        <dbReference type="ARBA" id="ARBA00012524"/>
    </source>
</evidence>
<protein>
    <recommendedName>
        <fullName evidence="1">citrate lyase holo-[acyl-carrier protein] synthase</fullName>
        <ecNumber evidence="1">2.7.7.61</ecNumber>
    </recommendedName>
</protein>
<evidence type="ECO:0000313" key="5">
    <source>
        <dbReference type="EMBL" id="SCB77667.1"/>
    </source>
</evidence>
<name>A0A1C3Z5I1_9GAMM</name>
<comment type="catalytic activity">
    <reaction evidence="4">
        <text>apo-[citrate lyase ACP] + 2'-(5''-triphospho-alpha-D-ribosyl)-3'-dephospho-CoA = holo-[citrate lyase ACP] + diphosphate</text>
        <dbReference type="Rhea" id="RHEA:16333"/>
        <dbReference type="Rhea" id="RHEA-COMP:10157"/>
        <dbReference type="Rhea" id="RHEA-COMP:10158"/>
        <dbReference type="ChEBI" id="CHEBI:29999"/>
        <dbReference type="ChEBI" id="CHEBI:33019"/>
        <dbReference type="ChEBI" id="CHEBI:61378"/>
        <dbReference type="ChEBI" id="CHEBI:82683"/>
        <dbReference type="EC" id="2.7.7.61"/>
    </reaction>
</comment>
<organism evidence="5 6">
    <name type="scientific">Gilliamella bombicola</name>
    <dbReference type="NCBI Taxonomy" id="1798182"/>
    <lineage>
        <taxon>Bacteria</taxon>
        <taxon>Pseudomonadati</taxon>
        <taxon>Pseudomonadota</taxon>
        <taxon>Gammaproteobacteria</taxon>
        <taxon>Orbales</taxon>
        <taxon>Orbaceae</taxon>
        <taxon>Gilliamella</taxon>
    </lineage>
</organism>
<sequence>MTLSDVMLFISFTMNNILIKFDDGTPITLEQMLLAKERRVQNQQNAINLYHYPLISLSLVIPGPIKNSSGANRLFKEAITAIHKALSKNAIPLVHESHFHNITGYEAIISAKCSADTLKQCCIDIEDNHPLGRLWDIDVIDPITQQSISRAKFDHPSRQCLICQDIAKICSRSKKHTIDEIFSAIENKMKDYFGVSVR</sequence>
<dbReference type="GO" id="GO:0051191">
    <property type="term" value="P:prosthetic group biosynthetic process"/>
    <property type="evidence" value="ECO:0007669"/>
    <property type="project" value="InterPro"/>
</dbReference>
<keyword evidence="6" id="KW-1185">Reference proteome</keyword>
<dbReference type="Proteomes" id="UP000199670">
    <property type="component" value="Unassembled WGS sequence"/>
</dbReference>
<evidence type="ECO:0000313" key="6">
    <source>
        <dbReference type="Proteomes" id="UP000199670"/>
    </source>
</evidence>
<evidence type="ECO:0000256" key="2">
    <source>
        <dbReference type="ARBA" id="ARBA00022679"/>
    </source>
</evidence>
<dbReference type="OrthoDB" id="3196716at2"/>
<dbReference type="STRING" id="1798182.GA0061081_101260"/>
<dbReference type="Pfam" id="PF03802">
    <property type="entry name" value="CitX"/>
    <property type="match status" value="1"/>
</dbReference>
<accession>A0A1C3Z5I1</accession>
<reference evidence="6" key="1">
    <citation type="submission" date="2016-08" db="EMBL/GenBank/DDBJ databases">
        <authorList>
            <person name="Varghese N."/>
            <person name="Submissions Spin"/>
        </authorList>
    </citation>
    <scope>NUCLEOTIDE SEQUENCE [LARGE SCALE GENOMIC DNA]</scope>
    <source>
        <strain evidence="6">R-53248</strain>
    </source>
</reference>
<gene>
    <name evidence="5" type="ORF">GA0061081_101260</name>
</gene>
<dbReference type="EC" id="2.7.7.61" evidence="1"/>
<keyword evidence="3" id="KW-0548">Nucleotidyltransferase</keyword>
<evidence type="ECO:0000256" key="3">
    <source>
        <dbReference type="ARBA" id="ARBA00022695"/>
    </source>
</evidence>
<dbReference type="AlphaFoldDB" id="A0A1C3Z5I1"/>
<dbReference type="GO" id="GO:0050519">
    <property type="term" value="F:holo-citrate lyase synthase activity"/>
    <property type="evidence" value="ECO:0007669"/>
    <property type="project" value="UniProtKB-EC"/>
</dbReference>
<proteinExistence type="predicted"/>
<dbReference type="InterPro" id="IPR005551">
    <property type="entry name" value="CitX"/>
</dbReference>
<dbReference type="NCBIfam" id="TIGR03124">
    <property type="entry name" value="citrate_citX"/>
    <property type="match status" value="1"/>
</dbReference>
<evidence type="ECO:0000256" key="4">
    <source>
        <dbReference type="ARBA" id="ARBA00048574"/>
    </source>
</evidence>
<keyword evidence="2" id="KW-0808">Transferase</keyword>
<dbReference type="RefSeq" id="WP_091346346.1">
    <property type="nucleotide sequence ID" value="NZ_FMAQ01000001.1"/>
</dbReference>